<dbReference type="InterPro" id="IPR036282">
    <property type="entry name" value="Glutathione-S-Trfase_C_sf"/>
</dbReference>
<dbReference type="AlphaFoldDB" id="A0A813GPH1"/>
<feature type="transmembrane region" description="Helical" evidence="1">
    <location>
        <begin position="375"/>
        <end position="395"/>
    </location>
</feature>
<evidence type="ECO:0000313" key="4">
    <source>
        <dbReference type="Proteomes" id="UP000654075"/>
    </source>
</evidence>
<comment type="caution">
    <text evidence="3">The sequence shown here is derived from an EMBL/GenBank/DDBJ whole genome shotgun (WGS) entry which is preliminary data.</text>
</comment>
<keyword evidence="1" id="KW-0472">Membrane</keyword>
<dbReference type="SUPFAM" id="SSF47616">
    <property type="entry name" value="GST C-terminal domain-like"/>
    <property type="match status" value="1"/>
</dbReference>
<dbReference type="InterPro" id="IPR050213">
    <property type="entry name" value="GST_superfamily"/>
</dbReference>
<keyword evidence="4" id="KW-1185">Reference proteome</keyword>
<dbReference type="CDD" id="cd03039">
    <property type="entry name" value="GST_N_Sigma_like"/>
    <property type="match status" value="1"/>
</dbReference>
<dbReference type="SFLD" id="SFLDS00019">
    <property type="entry name" value="Glutathione_Transferase_(cytos"/>
    <property type="match status" value="1"/>
</dbReference>
<dbReference type="SUPFAM" id="SSF52833">
    <property type="entry name" value="Thioredoxin-like"/>
    <property type="match status" value="1"/>
</dbReference>
<keyword evidence="1" id="KW-1133">Transmembrane helix</keyword>
<dbReference type="Gene3D" id="3.40.30.10">
    <property type="entry name" value="Glutaredoxin"/>
    <property type="match status" value="1"/>
</dbReference>
<dbReference type="GO" id="GO:0006749">
    <property type="term" value="P:glutathione metabolic process"/>
    <property type="evidence" value="ECO:0007669"/>
    <property type="project" value="TreeGrafter"/>
</dbReference>
<sequence>MGAVQGCFDGLKAPPRPKSSMTLKYFPISGRAEPIRLALLLGKFQYYDQRIEGEEWEAKHKKGTPFGQLPILVVDGKQLSQTKAILRYIGKLSMHEGHYLYPQDPLQAAKVDEVMDAFDDLWILLAPTYRIEDAEQKAEARRRLFADGGEASAMVAIFEGILSQSSNGFAVPEAGFTVADLMYFSFLNVIRSGFVAPPRTWLTSACNVTDKPLRATGSYFVAKGGRRKMEGCVLDLRVTPPQSSDVIFATVTKTVRAIPMVSMVLSQRSQLWLSIEEMLSSGLMLQELRSVSPLVAVLGSFSLSLIFVLSLYVWKFVGYEDKNRDAPGTIQRRFLSAILSCFCSALLVRLLARPAVDGEIGLSLPELLGLRCDGQLYACLSCLLLTAVLFVGPLVQHFTAVWDGEAEILSFPGGHWIMARNLILAPVTEVCSIKKLSFDRGVCVSRMLGSIVGDRFVSRSSHHFLQPILLRPGAHPSFH</sequence>
<dbReference type="PANTHER" id="PTHR11571">
    <property type="entry name" value="GLUTATHIONE S-TRANSFERASE"/>
    <property type="match status" value="1"/>
</dbReference>
<dbReference type="PROSITE" id="PS50404">
    <property type="entry name" value="GST_NTER"/>
    <property type="match status" value="1"/>
</dbReference>
<keyword evidence="1" id="KW-0812">Transmembrane</keyword>
<dbReference type="PANTHER" id="PTHR11571:SF252">
    <property type="entry name" value="GLUTATHIONE S-TRANSFERASE"/>
    <property type="match status" value="1"/>
</dbReference>
<organism evidence="3 4">
    <name type="scientific">Polarella glacialis</name>
    <name type="common">Dinoflagellate</name>
    <dbReference type="NCBI Taxonomy" id="89957"/>
    <lineage>
        <taxon>Eukaryota</taxon>
        <taxon>Sar</taxon>
        <taxon>Alveolata</taxon>
        <taxon>Dinophyceae</taxon>
        <taxon>Suessiales</taxon>
        <taxon>Suessiaceae</taxon>
        <taxon>Polarella</taxon>
    </lineage>
</organism>
<dbReference type="GO" id="GO:0004364">
    <property type="term" value="F:glutathione transferase activity"/>
    <property type="evidence" value="ECO:0007669"/>
    <property type="project" value="TreeGrafter"/>
</dbReference>
<feature type="domain" description="GST N-terminal" evidence="2">
    <location>
        <begin position="19"/>
        <end position="97"/>
    </location>
</feature>
<gene>
    <name evidence="3" type="ORF">PGLA1383_LOCUS44911</name>
</gene>
<accession>A0A813GPH1</accession>
<feature type="transmembrane region" description="Helical" evidence="1">
    <location>
        <begin position="334"/>
        <end position="355"/>
    </location>
</feature>
<evidence type="ECO:0000256" key="1">
    <source>
        <dbReference type="SAM" id="Phobius"/>
    </source>
</evidence>
<dbReference type="EMBL" id="CAJNNV010029363">
    <property type="protein sequence ID" value="CAE8628247.1"/>
    <property type="molecule type" value="Genomic_DNA"/>
</dbReference>
<proteinExistence type="predicted"/>
<reference evidence="3" key="1">
    <citation type="submission" date="2021-02" db="EMBL/GenBank/DDBJ databases">
        <authorList>
            <person name="Dougan E. K."/>
            <person name="Rhodes N."/>
            <person name="Thang M."/>
            <person name="Chan C."/>
        </authorList>
    </citation>
    <scope>NUCLEOTIDE SEQUENCE</scope>
</reference>
<protein>
    <recommendedName>
        <fullName evidence="2">GST N-terminal domain-containing protein</fullName>
    </recommendedName>
</protein>
<dbReference type="OrthoDB" id="427189at2759"/>
<dbReference type="Pfam" id="PF02798">
    <property type="entry name" value="GST_N"/>
    <property type="match status" value="1"/>
</dbReference>
<evidence type="ECO:0000259" key="2">
    <source>
        <dbReference type="PROSITE" id="PS50404"/>
    </source>
</evidence>
<dbReference type="Proteomes" id="UP000654075">
    <property type="component" value="Unassembled WGS sequence"/>
</dbReference>
<dbReference type="InterPro" id="IPR004045">
    <property type="entry name" value="Glutathione_S-Trfase_N"/>
</dbReference>
<name>A0A813GPH1_POLGL</name>
<dbReference type="InterPro" id="IPR036249">
    <property type="entry name" value="Thioredoxin-like_sf"/>
</dbReference>
<dbReference type="Gene3D" id="1.20.1050.10">
    <property type="match status" value="1"/>
</dbReference>
<feature type="transmembrane region" description="Helical" evidence="1">
    <location>
        <begin position="294"/>
        <end position="314"/>
    </location>
</feature>
<evidence type="ECO:0000313" key="3">
    <source>
        <dbReference type="EMBL" id="CAE8628247.1"/>
    </source>
</evidence>
<dbReference type="InterPro" id="IPR040079">
    <property type="entry name" value="Glutathione_S-Trfase"/>
</dbReference>